<dbReference type="EMBL" id="VYDO01000249">
    <property type="protein sequence ID" value="MYG38854.1"/>
    <property type="molecule type" value="Genomic_DNA"/>
</dbReference>
<reference evidence="1" key="1">
    <citation type="submission" date="2019-09" db="EMBL/GenBank/DDBJ databases">
        <title>Characterisation of the sponge microbiome using genome-centric metagenomics.</title>
        <authorList>
            <person name="Engelberts J.P."/>
            <person name="Robbins S.J."/>
            <person name="De Goeij J.M."/>
            <person name="Aranda M."/>
            <person name="Bell S.C."/>
            <person name="Webster N.S."/>
        </authorList>
    </citation>
    <scope>NUCLEOTIDE SEQUENCE</scope>
    <source>
        <strain evidence="1">SB0676_bin_10</strain>
    </source>
</reference>
<name>A0A6B1FC76_9SYNE</name>
<gene>
    <name evidence="1" type="ORF">F4162_07820</name>
</gene>
<dbReference type="AlphaFoldDB" id="A0A6B1FC76"/>
<proteinExistence type="predicted"/>
<accession>A0A6B1FC76</accession>
<comment type="caution">
    <text evidence="1">The sequence shown here is derived from an EMBL/GenBank/DDBJ whole genome shotgun (WGS) entry which is preliminary data.</text>
</comment>
<evidence type="ECO:0000313" key="1">
    <source>
        <dbReference type="EMBL" id="MYG38854.1"/>
    </source>
</evidence>
<protein>
    <submittedName>
        <fullName evidence="1">Uncharacterized protein</fullName>
    </submittedName>
</protein>
<sequence length="142" mass="15981">MLGIVCLSTQGALLGLAPTGKVFLSLFCVDPSQRIAPIPRYVLHHAVLIGLAKYKRRPHSLQACRLGHHRQIQQRLNRWQQRMKPFPDAFERCLRLSEGIAELRVQALHVPFGSGIPLFCEGQRQGGSSLEECPGRLDYTVR</sequence>
<organism evidence="1">
    <name type="scientific">Synechococcus sp. SB0676_bin_10</name>
    <dbReference type="NCBI Taxonomy" id="2604869"/>
    <lineage>
        <taxon>Bacteria</taxon>
        <taxon>Bacillati</taxon>
        <taxon>Cyanobacteriota</taxon>
        <taxon>Cyanophyceae</taxon>
        <taxon>Synechococcales</taxon>
        <taxon>Synechococcaceae</taxon>
        <taxon>Synechococcus</taxon>
    </lineage>
</organism>